<dbReference type="InterPro" id="IPR038591">
    <property type="entry name" value="NolW-like_sf"/>
</dbReference>
<keyword evidence="4" id="KW-0472">Membrane</keyword>
<organism evidence="9 10">
    <name type="scientific">Thiospirillum jenense</name>
    <dbReference type="NCBI Taxonomy" id="1653858"/>
    <lineage>
        <taxon>Bacteria</taxon>
        <taxon>Pseudomonadati</taxon>
        <taxon>Pseudomonadota</taxon>
        <taxon>Gammaproteobacteria</taxon>
        <taxon>Chromatiales</taxon>
        <taxon>Chromatiaceae</taxon>
        <taxon>Thiospirillum</taxon>
    </lineage>
</organism>
<dbReference type="PANTHER" id="PTHR30604">
    <property type="entry name" value="PROTEIN TRANSPORT PROTEIN HOFQ"/>
    <property type="match status" value="1"/>
</dbReference>
<dbReference type="Gene3D" id="3.30.1370.120">
    <property type="match status" value="1"/>
</dbReference>
<sequence>MNTSTLITTRFSNRSLVLLLVALLAIVNNSEAKTILKDVQFSALSGNAVTIDLLFSAPPPRPNDFSTDNPARIAIDLPGVESGLASKEVPISLGAAQSLLAIQVGDITRIIINLSNAVPYQLTPDGSRLTIALNPTKTPVEPAIVKESPPVAAIDNDVLPSPPKTTRFGMPAHAMPRAALKDIDFRRSNDGAGRVLITLPHPKTPINVREEGGKIVVDIANTQLPQRLFRRLDVVDFATPVLMVESRPVGSNIEISIETKPDRDYIAYQSDNLFTLEFRTLTSAEKEQLEREKVVYKGDRLSLNFQNIEVRAVLQLLADFTGLNLVASDTVNGNITLRLENVPWDQALDIVLKTKGLSMRQTGNVIMVAPTQEIAGQEKLELESKQQIEELAPLRSEFIQINYAKAAELAGLMKSKDNSLLSERGHVTVDTRTNTLLVQDTSIKLEEIRRLILRLDVPVRQVMIESRVVIADDNFARDLGVRFGMTGSVGKTGDNELLIGGGRPGYLDNTTTIDKGPFMGVYDTSFYQQPGGNGINAQNPLSPYNSSIEITNETNAVGQEGDGQEALLVNLPALTPSGAVNFLLGKVGSHLLQLELSAMQKEGRGEVVSAPRVVTSDQQQASIKLGQEIPYQVVKDGATHTEFKEAMLELNVTPHITPDDRVILEIQVNKDQADWSKVNVNDQNPPINRRSVETSVLIDNGETIVLGGIYEGEKSSSKEQVPWLGDLPFFGNLFKTTARKETNTELLIFVTPKILKGDLAKSLGGDR</sequence>
<dbReference type="EMBL" id="JABVCQ010000008">
    <property type="protein sequence ID" value="MBB1125662.1"/>
    <property type="molecule type" value="Genomic_DNA"/>
</dbReference>
<protein>
    <submittedName>
        <fullName evidence="9">Type IV pilus secretin PilQ</fullName>
    </submittedName>
</protein>
<dbReference type="Gene3D" id="3.30.1370.130">
    <property type="match status" value="1"/>
</dbReference>
<dbReference type="InterPro" id="IPR004845">
    <property type="entry name" value="T2SS_GspD_CS"/>
</dbReference>
<comment type="similarity">
    <text evidence="6">Belongs to the bacterial secretin family.</text>
</comment>
<dbReference type="Pfam" id="PF03958">
    <property type="entry name" value="Secretin_N"/>
    <property type="match status" value="1"/>
</dbReference>
<evidence type="ECO:0000259" key="8">
    <source>
        <dbReference type="SMART" id="SM00965"/>
    </source>
</evidence>
<dbReference type="Pfam" id="PF11741">
    <property type="entry name" value="AMIN"/>
    <property type="match status" value="2"/>
</dbReference>
<dbReference type="SMART" id="SM00965">
    <property type="entry name" value="STN"/>
    <property type="match status" value="1"/>
</dbReference>
<keyword evidence="5" id="KW-0998">Cell outer membrane</keyword>
<gene>
    <name evidence="9" type="ORF">HUK38_05365</name>
</gene>
<dbReference type="PANTHER" id="PTHR30604:SF1">
    <property type="entry name" value="DNA UTILIZATION PROTEIN HOFQ"/>
    <property type="match status" value="1"/>
</dbReference>
<proteinExistence type="inferred from homology"/>
<dbReference type="GO" id="GO:0009306">
    <property type="term" value="P:protein secretion"/>
    <property type="evidence" value="ECO:0007669"/>
    <property type="project" value="InterPro"/>
</dbReference>
<reference evidence="9 10" key="1">
    <citation type="journal article" date="2020" name="Arch. Microbiol.">
        <title>The genome sequence of the giant phototrophic gammaproteobacterium Thiospirillum jenense gives insight into its physiological properties and phylogenetic relationships.</title>
        <authorList>
            <person name="Imhoff J.F."/>
            <person name="Meyer T.E."/>
            <person name="Kyndt J.A."/>
        </authorList>
    </citation>
    <scope>NUCLEOTIDE SEQUENCE [LARGE SCALE GENOMIC DNA]</scope>
    <source>
        <strain evidence="9 10">DSM 216</strain>
    </source>
</reference>
<keyword evidence="10" id="KW-1185">Reference proteome</keyword>
<dbReference type="InterPro" id="IPR011662">
    <property type="entry name" value="Secretin/TonB_short_N"/>
</dbReference>
<evidence type="ECO:0000313" key="10">
    <source>
        <dbReference type="Proteomes" id="UP000548632"/>
    </source>
</evidence>
<evidence type="ECO:0000256" key="5">
    <source>
        <dbReference type="ARBA" id="ARBA00023237"/>
    </source>
</evidence>
<evidence type="ECO:0000256" key="4">
    <source>
        <dbReference type="ARBA" id="ARBA00023136"/>
    </source>
</evidence>
<dbReference type="Pfam" id="PF00263">
    <property type="entry name" value="Secretin"/>
    <property type="match status" value="1"/>
</dbReference>
<dbReference type="PRINTS" id="PR00811">
    <property type="entry name" value="BCTERIALGSPD"/>
</dbReference>
<dbReference type="InterPro" id="IPR004846">
    <property type="entry name" value="T2SS/T3SS_dom"/>
</dbReference>
<dbReference type="Gene3D" id="2.60.40.3500">
    <property type="match status" value="1"/>
</dbReference>
<dbReference type="InterPro" id="IPR051808">
    <property type="entry name" value="Type_IV_pilus_biogenesis"/>
</dbReference>
<dbReference type="RefSeq" id="WP_182583216.1">
    <property type="nucleotide sequence ID" value="NZ_JABVCQ010000008.1"/>
</dbReference>
<dbReference type="AlphaFoldDB" id="A0A839HHI3"/>
<dbReference type="Pfam" id="PF07660">
    <property type="entry name" value="STN"/>
    <property type="match status" value="1"/>
</dbReference>
<accession>A0A839HHI3</accession>
<evidence type="ECO:0000256" key="7">
    <source>
        <dbReference type="RuleBase" id="RU004004"/>
    </source>
</evidence>
<dbReference type="InterPro" id="IPR005644">
    <property type="entry name" value="NolW-like"/>
</dbReference>
<dbReference type="GO" id="GO:0009279">
    <property type="term" value="C:cell outer membrane"/>
    <property type="evidence" value="ECO:0007669"/>
    <property type="project" value="UniProtKB-SubCell"/>
</dbReference>
<evidence type="ECO:0000256" key="6">
    <source>
        <dbReference type="RuleBase" id="RU004003"/>
    </source>
</evidence>
<evidence type="ECO:0000313" key="9">
    <source>
        <dbReference type="EMBL" id="MBB1125662.1"/>
    </source>
</evidence>
<dbReference type="Gene3D" id="2.60.40.3470">
    <property type="match status" value="1"/>
</dbReference>
<dbReference type="Proteomes" id="UP000548632">
    <property type="component" value="Unassembled WGS sequence"/>
</dbReference>
<evidence type="ECO:0000256" key="2">
    <source>
        <dbReference type="ARBA" id="ARBA00022448"/>
    </source>
</evidence>
<name>A0A839HHI3_9GAMM</name>
<keyword evidence="3" id="KW-0732">Signal</keyword>
<evidence type="ECO:0000256" key="3">
    <source>
        <dbReference type="ARBA" id="ARBA00022729"/>
    </source>
</evidence>
<dbReference type="PROSITE" id="PS00875">
    <property type="entry name" value="T2SP_D"/>
    <property type="match status" value="1"/>
</dbReference>
<keyword evidence="2 7" id="KW-0813">Transport</keyword>
<feature type="domain" description="Secretin/TonB short N-terminal" evidence="8">
    <location>
        <begin position="323"/>
        <end position="371"/>
    </location>
</feature>
<evidence type="ECO:0000256" key="1">
    <source>
        <dbReference type="ARBA" id="ARBA00004370"/>
    </source>
</evidence>
<comment type="caution">
    <text evidence="9">The sequence shown here is derived from an EMBL/GenBank/DDBJ whole genome shotgun (WGS) entry which is preliminary data.</text>
</comment>
<dbReference type="InterPro" id="IPR001775">
    <property type="entry name" value="GspD/PilQ"/>
</dbReference>
<comment type="subcellular location">
    <subcellularLocation>
        <location evidence="7">Cell outer membrane</location>
    </subcellularLocation>
    <subcellularLocation>
        <location evidence="1">Membrane</location>
    </subcellularLocation>
</comment>
<dbReference type="InterPro" id="IPR021731">
    <property type="entry name" value="AMIN_dom"/>
</dbReference>